<dbReference type="PANTHER" id="PTHR43233">
    <property type="entry name" value="FAMILY N-ACETYLTRANSFERASE, PUTATIVE (AFU_ORTHOLOGUE AFUA_6G03350)-RELATED"/>
    <property type="match status" value="1"/>
</dbReference>
<organism evidence="2 3">
    <name type="scientific">Proteobacteria bacterium 228</name>
    <dbReference type="NCBI Taxonomy" id="2083153"/>
    <lineage>
        <taxon>Bacteria</taxon>
        <taxon>Pseudomonadati</taxon>
        <taxon>Pseudomonadota</taxon>
    </lineage>
</organism>
<dbReference type="Pfam" id="PF13673">
    <property type="entry name" value="Acetyltransf_10"/>
    <property type="match status" value="1"/>
</dbReference>
<dbReference type="InterPro" id="IPR000182">
    <property type="entry name" value="GNAT_dom"/>
</dbReference>
<dbReference type="SUPFAM" id="SSF55729">
    <property type="entry name" value="Acyl-CoA N-acyltransferases (Nat)"/>
    <property type="match status" value="1"/>
</dbReference>
<protein>
    <submittedName>
        <fullName evidence="2">GNAT family N-acetyltransferase</fullName>
    </submittedName>
</protein>
<evidence type="ECO:0000259" key="1">
    <source>
        <dbReference type="PROSITE" id="PS51186"/>
    </source>
</evidence>
<feature type="domain" description="N-acetyltransferase" evidence="1">
    <location>
        <begin position="6"/>
        <end position="143"/>
    </location>
</feature>
<dbReference type="InterPro" id="IPR016181">
    <property type="entry name" value="Acyl_CoA_acyltransferase"/>
</dbReference>
<dbReference type="PROSITE" id="PS51186">
    <property type="entry name" value="GNAT"/>
    <property type="match status" value="1"/>
</dbReference>
<dbReference type="InterPro" id="IPR053144">
    <property type="entry name" value="Acetyltransferase_Butenolide"/>
</dbReference>
<dbReference type="EMBL" id="PRLP01000055">
    <property type="protein sequence ID" value="PPC76230.1"/>
    <property type="molecule type" value="Genomic_DNA"/>
</dbReference>
<proteinExistence type="predicted"/>
<name>A0A2S5KNB1_9PROT</name>
<evidence type="ECO:0000313" key="2">
    <source>
        <dbReference type="EMBL" id="PPC76230.1"/>
    </source>
</evidence>
<dbReference type="GO" id="GO:0016747">
    <property type="term" value="F:acyltransferase activity, transferring groups other than amino-acyl groups"/>
    <property type="evidence" value="ECO:0007669"/>
    <property type="project" value="InterPro"/>
</dbReference>
<dbReference type="Gene3D" id="3.40.630.30">
    <property type="match status" value="1"/>
</dbReference>
<sequence>MSTSTLQYHLDRTLTADQFIDVLNRSSLGERRPVDDRTTIQGMLDHADLLITAWDGETLVGVSRAVTDFHYCCYLSDLAVDKACQHQGIGIALMELTRQQLGPKCTLILLAAPAAQDYYPKVGFDAHPRCWVVAPGNRIERKG</sequence>
<dbReference type="PANTHER" id="PTHR43233:SF1">
    <property type="entry name" value="FAMILY N-ACETYLTRANSFERASE, PUTATIVE (AFU_ORTHOLOGUE AFUA_6G03350)-RELATED"/>
    <property type="match status" value="1"/>
</dbReference>
<comment type="caution">
    <text evidence="2">The sequence shown here is derived from an EMBL/GenBank/DDBJ whole genome shotgun (WGS) entry which is preliminary data.</text>
</comment>
<evidence type="ECO:0000313" key="3">
    <source>
        <dbReference type="Proteomes" id="UP000238196"/>
    </source>
</evidence>
<reference evidence="2 3" key="1">
    <citation type="submission" date="2018-02" db="EMBL/GenBank/DDBJ databases">
        <title>novel marine gammaproteobacteria from coastal saline agro ecosystem.</title>
        <authorList>
            <person name="Krishnan R."/>
            <person name="Ramesh Kumar N."/>
        </authorList>
    </citation>
    <scope>NUCLEOTIDE SEQUENCE [LARGE SCALE GENOMIC DNA]</scope>
    <source>
        <strain evidence="2 3">228</strain>
    </source>
</reference>
<dbReference type="AlphaFoldDB" id="A0A2S5KNB1"/>
<dbReference type="OrthoDB" id="9775804at2"/>
<accession>A0A2S5KNB1</accession>
<dbReference type="Proteomes" id="UP000238196">
    <property type="component" value="Unassembled WGS sequence"/>
</dbReference>
<gene>
    <name evidence="2" type="ORF">C4K68_16465</name>
</gene>
<dbReference type="CDD" id="cd04301">
    <property type="entry name" value="NAT_SF"/>
    <property type="match status" value="1"/>
</dbReference>